<dbReference type="Gene3D" id="1.10.238.10">
    <property type="entry name" value="EF-hand"/>
    <property type="match status" value="1"/>
</dbReference>
<comment type="caution">
    <text evidence="3">The sequence shown here is derived from an EMBL/GenBank/DDBJ whole genome shotgun (WGS) entry which is preliminary data.</text>
</comment>
<proteinExistence type="predicted"/>
<name>A0A1R2B1J3_9CILI</name>
<feature type="coiled-coil region" evidence="1">
    <location>
        <begin position="144"/>
        <end position="202"/>
    </location>
</feature>
<dbReference type="InterPro" id="IPR002048">
    <property type="entry name" value="EF_hand_dom"/>
</dbReference>
<organism evidence="3 4">
    <name type="scientific">Stentor coeruleus</name>
    <dbReference type="NCBI Taxonomy" id="5963"/>
    <lineage>
        <taxon>Eukaryota</taxon>
        <taxon>Sar</taxon>
        <taxon>Alveolata</taxon>
        <taxon>Ciliophora</taxon>
        <taxon>Postciliodesmatophora</taxon>
        <taxon>Heterotrichea</taxon>
        <taxon>Heterotrichida</taxon>
        <taxon>Stentoridae</taxon>
        <taxon>Stentor</taxon>
    </lineage>
</organism>
<dbReference type="GO" id="GO:0005509">
    <property type="term" value="F:calcium ion binding"/>
    <property type="evidence" value="ECO:0007669"/>
    <property type="project" value="InterPro"/>
</dbReference>
<gene>
    <name evidence="3" type="ORF">SteCoe_31308</name>
</gene>
<dbReference type="PANTHER" id="PTHR47026:SF2">
    <property type="entry name" value="FLAGELLAR ASSOCIATED PROTEIN"/>
    <property type="match status" value="1"/>
</dbReference>
<dbReference type="SUPFAM" id="SSF47473">
    <property type="entry name" value="EF-hand"/>
    <property type="match status" value="1"/>
</dbReference>
<evidence type="ECO:0000256" key="1">
    <source>
        <dbReference type="SAM" id="Coils"/>
    </source>
</evidence>
<dbReference type="PANTHER" id="PTHR47026">
    <property type="entry name" value="PIGMENTOSA GTPASE REGULATOR-LIKE PROTEIN, PUTATIVE-RELATED"/>
    <property type="match status" value="1"/>
</dbReference>
<feature type="domain" description="EF-hand" evidence="2">
    <location>
        <begin position="85"/>
        <end position="120"/>
    </location>
</feature>
<evidence type="ECO:0000259" key="2">
    <source>
        <dbReference type="PROSITE" id="PS50222"/>
    </source>
</evidence>
<protein>
    <recommendedName>
        <fullName evidence="2">EF-hand domain-containing protein</fullName>
    </recommendedName>
</protein>
<keyword evidence="4" id="KW-1185">Reference proteome</keyword>
<evidence type="ECO:0000313" key="3">
    <source>
        <dbReference type="EMBL" id="OMJ70663.1"/>
    </source>
</evidence>
<dbReference type="InterPro" id="IPR011992">
    <property type="entry name" value="EF-hand-dom_pair"/>
</dbReference>
<evidence type="ECO:0000313" key="4">
    <source>
        <dbReference type="Proteomes" id="UP000187209"/>
    </source>
</evidence>
<dbReference type="OrthoDB" id="311214at2759"/>
<dbReference type="Proteomes" id="UP000187209">
    <property type="component" value="Unassembled WGS sequence"/>
</dbReference>
<dbReference type="EMBL" id="MPUH01001065">
    <property type="protein sequence ID" value="OMJ70663.1"/>
    <property type="molecule type" value="Genomic_DNA"/>
</dbReference>
<keyword evidence="1" id="KW-0175">Coiled coil</keyword>
<sequence>MRTKTFDETTLKRLATGYTNFSSTINAQTRYKVISEAKPLLDAQTKCKEIWHALQIADYKKEGTLNDAALKILMDKQGKNLAELLLVKNVEDILDLLDEDEDGFLNEDEQIMIFSTIKERMQLCSDDLCKIHEYGLFKDIMKGIRLLEDDINAYQKTLRARNQKKELTAYHEIGEERLKKFISEWEQKFEDFENECQQRMQELVDIHSKQFEDLNAELEQDTDILKIKPKPILKTLQVKERLVAVNERYGEAQTIRNELKHLEIQEQNRVENIILTEKDKRRRKLKKKQEKEIEFAMLKNKAAYNKMLIRKEQERAKVNKQIKLHLNDITKSQNLASCLADKLAKTRDELRRNKFKSKKVQEYLGEALSISKRRKSTEIFPHVIQTTGTKGKIGVQSTISNSIGYRSVSPLKRTLNNITKFKIKSDHFGKDVPVNISSDFLNNTTSSGKAGKILQQYGKHNKALPSLASLYDDNLMII</sequence>
<dbReference type="AlphaFoldDB" id="A0A1R2B1J3"/>
<accession>A0A1R2B1J3</accession>
<dbReference type="PROSITE" id="PS50222">
    <property type="entry name" value="EF_HAND_2"/>
    <property type="match status" value="1"/>
</dbReference>
<reference evidence="3 4" key="1">
    <citation type="submission" date="2016-11" db="EMBL/GenBank/DDBJ databases">
        <title>The macronuclear genome of Stentor coeruleus: a giant cell with tiny introns.</title>
        <authorList>
            <person name="Slabodnick M."/>
            <person name="Ruby J.G."/>
            <person name="Reiff S.B."/>
            <person name="Swart E.C."/>
            <person name="Gosai S."/>
            <person name="Prabakaran S."/>
            <person name="Witkowska E."/>
            <person name="Larue G.E."/>
            <person name="Fisher S."/>
            <person name="Freeman R.M."/>
            <person name="Gunawardena J."/>
            <person name="Chu W."/>
            <person name="Stover N.A."/>
            <person name="Gregory B.D."/>
            <person name="Nowacki M."/>
            <person name="Derisi J."/>
            <person name="Roy S.W."/>
            <person name="Marshall W.F."/>
            <person name="Sood P."/>
        </authorList>
    </citation>
    <scope>NUCLEOTIDE SEQUENCE [LARGE SCALE GENOMIC DNA]</scope>
    <source>
        <strain evidence="3">WM001</strain>
    </source>
</reference>